<dbReference type="STRING" id="648782.SAMN04488554_2059"/>
<reference evidence="2" key="1">
    <citation type="submission" date="2016-10" db="EMBL/GenBank/DDBJ databases">
        <authorList>
            <person name="Varghese N."/>
            <person name="Submissions S."/>
        </authorList>
    </citation>
    <scope>NUCLEOTIDE SEQUENCE [LARGE SCALE GENOMIC DNA]</scope>
    <source>
        <strain evidence="2">DSM 21368</strain>
    </source>
</reference>
<proteinExistence type="predicted"/>
<name>A0A1H5HV58_9MICO</name>
<evidence type="ECO:0000313" key="1">
    <source>
        <dbReference type="EMBL" id="SEE31118.1"/>
    </source>
</evidence>
<dbReference type="OrthoDB" id="9790578at2"/>
<accession>A0A1H5HV58</accession>
<dbReference type="Proteomes" id="UP000199220">
    <property type="component" value="Unassembled WGS sequence"/>
</dbReference>
<gene>
    <name evidence="1" type="ORF">SAMN04488554_2059</name>
</gene>
<dbReference type="AlphaFoldDB" id="A0A1H5HV58"/>
<dbReference type="RefSeq" id="WP_089772819.1">
    <property type="nucleotide sequence ID" value="NZ_FNTX01000001.1"/>
</dbReference>
<sequence>MTAPPALRPVPTLPAAVWTAREAAHAERADALTRAHRERRAEHRRHPVEDFLYTYYPTKPGQLRVWHPGVSVALEGAAEHARRRWYTSRRDGSVTLDVPGFLADRGDAVGYIHHLVRATRARPARLSCFGLHEWAMVYRAEQQEVRHPVPLRLGAEGTDEVVRSHPLRCTHFDAFRFFTDEAEPRNELRLTRADQPELEQPGCLHAGMDVYKWASKLGPAVPGELLLDAFELARDIRELDMRASPYDLTAWGYTPVPIETAEGKATYVAAQREFAERANSLRDRLLAVTATLTACMPPE</sequence>
<keyword evidence="2" id="KW-1185">Reference proteome</keyword>
<protein>
    <recommendedName>
        <fullName evidence="3">3-methyladenine DNA glycosylase</fullName>
    </recommendedName>
</protein>
<evidence type="ECO:0008006" key="3">
    <source>
        <dbReference type="Google" id="ProtNLM"/>
    </source>
</evidence>
<organism evidence="1 2">
    <name type="scientific">Ruania alba</name>
    <dbReference type="NCBI Taxonomy" id="648782"/>
    <lineage>
        <taxon>Bacteria</taxon>
        <taxon>Bacillati</taxon>
        <taxon>Actinomycetota</taxon>
        <taxon>Actinomycetes</taxon>
        <taxon>Micrococcales</taxon>
        <taxon>Ruaniaceae</taxon>
        <taxon>Ruania</taxon>
    </lineage>
</organism>
<evidence type="ECO:0000313" key="2">
    <source>
        <dbReference type="Proteomes" id="UP000199220"/>
    </source>
</evidence>
<dbReference type="EMBL" id="FNTX01000001">
    <property type="protein sequence ID" value="SEE31118.1"/>
    <property type="molecule type" value="Genomic_DNA"/>
</dbReference>